<dbReference type="AlphaFoldDB" id="A0A368X9N9"/>
<proteinExistence type="predicted"/>
<comment type="caution">
    <text evidence="2">The sequence shown here is derived from an EMBL/GenBank/DDBJ whole genome shotgun (WGS) entry which is preliminary data.</text>
</comment>
<feature type="compositionally biased region" description="Pro residues" evidence="1">
    <location>
        <begin position="34"/>
        <end position="51"/>
    </location>
</feature>
<protein>
    <submittedName>
        <fullName evidence="2">Uncharacterized protein</fullName>
    </submittedName>
</protein>
<keyword evidence="3" id="KW-1185">Reference proteome</keyword>
<organism evidence="2 3">
    <name type="scientific">Pseudorhodoferax soli</name>
    <dbReference type="NCBI Taxonomy" id="545864"/>
    <lineage>
        <taxon>Bacteria</taxon>
        <taxon>Pseudomonadati</taxon>
        <taxon>Pseudomonadota</taxon>
        <taxon>Betaproteobacteria</taxon>
        <taxon>Burkholderiales</taxon>
        <taxon>Comamonadaceae</taxon>
    </lineage>
</organism>
<reference evidence="2 3" key="1">
    <citation type="submission" date="2018-07" db="EMBL/GenBank/DDBJ databases">
        <title>Genomic Encyclopedia of Type Strains, Phase IV (KMG-IV): sequencing the most valuable type-strain genomes for metagenomic binning, comparative biology and taxonomic classification.</title>
        <authorList>
            <person name="Goeker M."/>
        </authorList>
    </citation>
    <scope>NUCLEOTIDE SEQUENCE [LARGE SCALE GENOMIC DNA]</scope>
    <source>
        <strain evidence="2 3">DSM 21634</strain>
    </source>
</reference>
<dbReference type="RefSeq" id="WP_170168391.1">
    <property type="nucleotide sequence ID" value="NZ_QPJK01000015.1"/>
</dbReference>
<accession>A0A368X9N9</accession>
<gene>
    <name evidence="2" type="ORF">DES41_11563</name>
</gene>
<dbReference type="EMBL" id="QPJK01000015">
    <property type="protein sequence ID" value="RCW64439.1"/>
    <property type="molecule type" value="Genomic_DNA"/>
</dbReference>
<evidence type="ECO:0000313" key="2">
    <source>
        <dbReference type="EMBL" id="RCW64439.1"/>
    </source>
</evidence>
<evidence type="ECO:0000256" key="1">
    <source>
        <dbReference type="SAM" id="MobiDB-lite"/>
    </source>
</evidence>
<feature type="region of interest" description="Disordered" evidence="1">
    <location>
        <begin position="1"/>
        <end position="51"/>
    </location>
</feature>
<sequence length="51" mass="5226">MTMPHRPPRRHGEDDGEPEPGGMPVEPGDGAPEPGLPAEPDPDGAPPLPAP</sequence>
<name>A0A368X9N9_9BURK</name>
<dbReference type="Proteomes" id="UP000252884">
    <property type="component" value="Unassembled WGS sequence"/>
</dbReference>
<feature type="compositionally biased region" description="Low complexity" evidence="1">
    <location>
        <begin position="20"/>
        <end position="33"/>
    </location>
</feature>
<evidence type="ECO:0000313" key="3">
    <source>
        <dbReference type="Proteomes" id="UP000252884"/>
    </source>
</evidence>